<comment type="subcellular location">
    <subcellularLocation>
        <location evidence="1">Cell inner membrane</location>
        <topology evidence="1">Multi-pass membrane protein</topology>
    </subcellularLocation>
</comment>
<dbReference type="PANTHER" id="PTHR35011:SF5">
    <property type="entry name" value="SIALIC ACID TRAP TRANSPORTER SMALL PERMEASE PROTEIN SIAQ"/>
    <property type="match status" value="1"/>
</dbReference>
<sequence length="194" mass="21556">MASDQEQSAGSTPSAAQPAQEKTSPGRFLFEIFCAVIFLGMIGLVTYNAFLRYAFRSSFPPSEEWARFLFIYVTFFGAIEAFYHHRHIAVDLVTDKLHGATRKAVDIIALLCSIGAMGLLLVGGIEYVRQTIDTYSVSTNINMSIINSSLPICAAVALVFFLKDLWKLLRTPASQVNPVKSKEEKIAEFMKDNM</sequence>
<dbReference type="GO" id="GO:0005886">
    <property type="term" value="C:plasma membrane"/>
    <property type="evidence" value="ECO:0007669"/>
    <property type="project" value="UniProtKB-SubCell"/>
</dbReference>
<evidence type="ECO:0000313" key="13">
    <source>
        <dbReference type="Proteomes" id="UP000886752"/>
    </source>
</evidence>
<feature type="region of interest" description="Disordered" evidence="9">
    <location>
        <begin position="1"/>
        <end position="20"/>
    </location>
</feature>
<feature type="transmembrane region" description="Helical" evidence="10">
    <location>
        <begin position="145"/>
        <end position="162"/>
    </location>
</feature>
<gene>
    <name evidence="12" type="ORF">H9894_06075</name>
</gene>
<reference evidence="12" key="2">
    <citation type="submission" date="2021-04" db="EMBL/GenBank/DDBJ databases">
        <authorList>
            <person name="Gilroy R."/>
        </authorList>
    </citation>
    <scope>NUCLEOTIDE SEQUENCE</scope>
    <source>
        <strain evidence="12">ChiHecec2B26-446</strain>
    </source>
</reference>
<protein>
    <submittedName>
        <fullName evidence="12">TRAP transporter small permease</fullName>
    </submittedName>
</protein>
<evidence type="ECO:0000256" key="7">
    <source>
        <dbReference type="ARBA" id="ARBA00023136"/>
    </source>
</evidence>
<proteinExistence type="inferred from homology"/>
<feature type="domain" description="Tripartite ATP-independent periplasmic transporters DctQ component" evidence="11">
    <location>
        <begin position="41"/>
        <end position="170"/>
    </location>
</feature>
<evidence type="ECO:0000259" key="11">
    <source>
        <dbReference type="Pfam" id="PF04290"/>
    </source>
</evidence>
<keyword evidence="5 10" id="KW-0812">Transmembrane</keyword>
<dbReference type="Pfam" id="PF04290">
    <property type="entry name" value="DctQ"/>
    <property type="match status" value="1"/>
</dbReference>
<evidence type="ECO:0000256" key="10">
    <source>
        <dbReference type="SAM" id="Phobius"/>
    </source>
</evidence>
<dbReference type="InterPro" id="IPR007387">
    <property type="entry name" value="TRAP_DctQ"/>
</dbReference>
<dbReference type="PANTHER" id="PTHR35011">
    <property type="entry name" value="2,3-DIKETO-L-GULONATE TRAP TRANSPORTER SMALL PERMEASE PROTEIN YIAM"/>
    <property type="match status" value="1"/>
</dbReference>
<feature type="transmembrane region" description="Helical" evidence="10">
    <location>
        <begin position="104"/>
        <end position="125"/>
    </location>
</feature>
<keyword evidence="2" id="KW-0813">Transport</keyword>
<dbReference type="GO" id="GO:0022857">
    <property type="term" value="F:transmembrane transporter activity"/>
    <property type="evidence" value="ECO:0007669"/>
    <property type="project" value="TreeGrafter"/>
</dbReference>
<name>A0A9D1TQ48_9BACT</name>
<evidence type="ECO:0000256" key="3">
    <source>
        <dbReference type="ARBA" id="ARBA00022475"/>
    </source>
</evidence>
<keyword evidence="6 10" id="KW-1133">Transmembrane helix</keyword>
<evidence type="ECO:0000256" key="8">
    <source>
        <dbReference type="ARBA" id="ARBA00038436"/>
    </source>
</evidence>
<comment type="similarity">
    <text evidence="8">Belongs to the TRAP transporter small permease family.</text>
</comment>
<keyword evidence="7 10" id="KW-0472">Membrane</keyword>
<evidence type="ECO:0000256" key="2">
    <source>
        <dbReference type="ARBA" id="ARBA00022448"/>
    </source>
</evidence>
<feature type="transmembrane region" description="Helical" evidence="10">
    <location>
        <begin position="65"/>
        <end position="83"/>
    </location>
</feature>
<evidence type="ECO:0000313" key="12">
    <source>
        <dbReference type="EMBL" id="HIW00742.1"/>
    </source>
</evidence>
<keyword evidence="3" id="KW-1003">Cell membrane</keyword>
<dbReference type="EMBL" id="DXHV01000060">
    <property type="protein sequence ID" value="HIW00742.1"/>
    <property type="molecule type" value="Genomic_DNA"/>
</dbReference>
<dbReference type="AlphaFoldDB" id="A0A9D1TQ48"/>
<dbReference type="Proteomes" id="UP000886752">
    <property type="component" value="Unassembled WGS sequence"/>
</dbReference>
<keyword evidence="4" id="KW-0997">Cell inner membrane</keyword>
<evidence type="ECO:0000256" key="9">
    <source>
        <dbReference type="SAM" id="MobiDB-lite"/>
    </source>
</evidence>
<evidence type="ECO:0000256" key="4">
    <source>
        <dbReference type="ARBA" id="ARBA00022519"/>
    </source>
</evidence>
<dbReference type="InterPro" id="IPR055348">
    <property type="entry name" value="DctQ"/>
</dbReference>
<comment type="caution">
    <text evidence="12">The sequence shown here is derived from an EMBL/GenBank/DDBJ whole genome shotgun (WGS) entry which is preliminary data.</text>
</comment>
<reference evidence="12" key="1">
    <citation type="journal article" date="2021" name="PeerJ">
        <title>Extensive microbial diversity within the chicken gut microbiome revealed by metagenomics and culture.</title>
        <authorList>
            <person name="Gilroy R."/>
            <person name="Ravi A."/>
            <person name="Getino M."/>
            <person name="Pursley I."/>
            <person name="Horton D.L."/>
            <person name="Alikhan N.F."/>
            <person name="Baker D."/>
            <person name="Gharbi K."/>
            <person name="Hall N."/>
            <person name="Watson M."/>
            <person name="Adriaenssens E.M."/>
            <person name="Foster-Nyarko E."/>
            <person name="Jarju S."/>
            <person name="Secka A."/>
            <person name="Antonio M."/>
            <person name="Oren A."/>
            <person name="Chaudhuri R.R."/>
            <person name="La Ragione R."/>
            <person name="Hildebrand F."/>
            <person name="Pallen M.J."/>
        </authorList>
    </citation>
    <scope>NUCLEOTIDE SEQUENCE</scope>
    <source>
        <strain evidence="12">ChiHecec2B26-446</strain>
    </source>
</reference>
<feature type="transmembrane region" description="Helical" evidence="10">
    <location>
        <begin position="28"/>
        <end position="50"/>
    </location>
</feature>
<accession>A0A9D1TQ48</accession>
<evidence type="ECO:0000256" key="5">
    <source>
        <dbReference type="ARBA" id="ARBA00022692"/>
    </source>
</evidence>
<evidence type="ECO:0000256" key="1">
    <source>
        <dbReference type="ARBA" id="ARBA00004429"/>
    </source>
</evidence>
<organism evidence="12 13">
    <name type="scientific">Candidatus Desulfovibrio intestinipullorum</name>
    <dbReference type="NCBI Taxonomy" id="2838536"/>
    <lineage>
        <taxon>Bacteria</taxon>
        <taxon>Pseudomonadati</taxon>
        <taxon>Thermodesulfobacteriota</taxon>
        <taxon>Desulfovibrionia</taxon>
        <taxon>Desulfovibrionales</taxon>
        <taxon>Desulfovibrionaceae</taxon>
        <taxon>Desulfovibrio</taxon>
    </lineage>
</organism>
<evidence type="ECO:0000256" key="6">
    <source>
        <dbReference type="ARBA" id="ARBA00022989"/>
    </source>
</evidence>
<dbReference type="GO" id="GO:0015740">
    <property type="term" value="P:C4-dicarboxylate transport"/>
    <property type="evidence" value="ECO:0007669"/>
    <property type="project" value="TreeGrafter"/>
</dbReference>